<evidence type="ECO:0000256" key="1">
    <source>
        <dbReference type="SAM" id="MobiDB-lite"/>
    </source>
</evidence>
<feature type="region of interest" description="Disordered" evidence="1">
    <location>
        <begin position="1"/>
        <end position="28"/>
    </location>
</feature>
<evidence type="ECO:0000313" key="4">
    <source>
        <dbReference type="Proteomes" id="UP000632138"/>
    </source>
</evidence>
<name>A0ABS2ABN1_9ACTN</name>
<evidence type="ECO:0000313" key="3">
    <source>
        <dbReference type="EMBL" id="MBM2617203.1"/>
    </source>
</evidence>
<organism evidence="3 4">
    <name type="scientific">Paractinoplanes ovalisporus</name>
    <dbReference type="NCBI Taxonomy" id="2810368"/>
    <lineage>
        <taxon>Bacteria</taxon>
        <taxon>Bacillati</taxon>
        <taxon>Actinomycetota</taxon>
        <taxon>Actinomycetes</taxon>
        <taxon>Micromonosporales</taxon>
        <taxon>Micromonosporaceae</taxon>
        <taxon>Paractinoplanes</taxon>
    </lineage>
</organism>
<feature type="region of interest" description="Disordered" evidence="1">
    <location>
        <begin position="380"/>
        <end position="413"/>
    </location>
</feature>
<comment type="caution">
    <text evidence="3">The sequence shown here is derived from an EMBL/GenBank/DDBJ whole genome shotgun (WGS) entry which is preliminary data.</text>
</comment>
<feature type="transmembrane region" description="Helical" evidence="2">
    <location>
        <begin position="179"/>
        <end position="199"/>
    </location>
</feature>
<sequence length="413" mass="43214">MAYDEATYRRQTEEPTPTDPAAYRANTLAAAEQRRRAEELDGVGDTTADVLRRAEADEDGRDRLGIHLGWEVVLLVAAAAIGFLLWRLDPASLKRPDLDQLLITGAAIGLLTLGAGLSLRAGVPNLALGPIALAASFQYAEQGDQGLVKALVPALVFAVAGAIVIALVILVLHVPGWAATLAAALGVIVFDQLRVAPVAVQGTYDPTDQAFFLFGGFALLAVLGGALGTATPVRRWLGRMRPTGDPARRRGPAVAFPVLGALILSSAFAVGAGMLFTARSEAPVVPGTGLEWTGIAIGLAMLAGTSAYGRRGGLFGTLFAVAALTLFLDYADRRNFDIALYAIAACVFAGGLVVTRLVETYGRPLTSAAPADWNAAATTTSANWSPDLPETWSPATTAPRTDRWDAGPWGTSR</sequence>
<feature type="transmembrane region" description="Helical" evidence="2">
    <location>
        <begin position="338"/>
        <end position="358"/>
    </location>
</feature>
<dbReference type="Proteomes" id="UP000632138">
    <property type="component" value="Unassembled WGS sequence"/>
</dbReference>
<feature type="transmembrane region" description="Helical" evidence="2">
    <location>
        <begin position="254"/>
        <end position="278"/>
    </location>
</feature>
<reference evidence="3 4" key="1">
    <citation type="submission" date="2021-01" db="EMBL/GenBank/DDBJ databases">
        <title>Actinoplanes sp. nov. LDG1-06 isolated from lichen.</title>
        <authorList>
            <person name="Saeng-In P."/>
            <person name="Phongsopitanun W."/>
            <person name="Kanchanasin P."/>
            <person name="Yuki M."/>
            <person name="Kudo T."/>
            <person name="Ohkuma M."/>
            <person name="Tanasupawat S."/>
        </authorList>
    </citation>
    <scope>NUCLEOTIDE SEQUENCE [LARGE SCALE GENOMIC DNA]</scope>
    <source>
        <strain evidence="3 4">LDG1-06</strain>
    </source>
</reference>
<feature type="transmembrane region" description="Helical" evidence="2">
    <location>
        <begin position="68"/>
        <end position="88"/>
    </location>
</feature>
<protein>
    <submittedName>
        <fullName evidence="3">ABC transporter permease</fullName>
    </submittedName>
</protein>
<feature type="transmembrane region" description="Helical" evidence="2">
    <location>
        <begin position="211"/>
        <end position="233"/>
    </location>
</feature>
<accession>A0ABS2ABN1</accession>
<feature type="transmembrane region" description="Helical" evidence="2">
    <location>
        <begin position="150"/>
        <end position="172"/>
    </location>
</feature>
<proteinExistence type="predicted"/>
<evidence type="ECO:0000256" key="2">
    <source>
        <dbReference type="SAM" id="Phobius"/>
    </source>
</evidence>
<feature type="transmembrane region" description="Helical" evidence="2">
    <location>
        <begin position="314"/>
        <end position="332"/>
    </location>
</feature>
<dbReference type="RefSeq" id="WP_203377179.1">
    <property type="nucleotide sequence ID" value="NZ_JAENHP010000004.1"/>
</dbReference>
<feature type="transmembrane region" description="Helical" evidence="2">
    <location>
        <begin position="284"/>
        <end position="302"/>
    </location>
</feature>
<keyword evidence="2" id="KW-1133">Transmembrane helix</keyword>
<feature type="transmembrane region" description="Helical" evidence="2">
    <location>
        <begin position="100"/>
        <end position="119"/>
    </location>
</feature>
<dbReference type="EMBL" id="JAENHP010000004">
    <property type="protein sequence ID" value="MBM2617203.1"/>
    <property type="molecule type" value="Genomic_DNA"/>
</dbReference>
<keyword evidence="2" id="KW-0812">Transmembrane</keyword>
<gene>
    <name evidence="3" type="ORF">JIG36_16745</name>
</gene>
<keyword evidence="2" id="KW-0472">Membrane</keyword>
<feature type="compositionally biased region" description="Basic and acidic residues" evidence="1">
    <location>
        <begin position="1"/>
        <end position="13"/>
    </location>
</feature>
<keyword evidence="4" id="KW-1185">Reference proteome</keyword>